<protein>
    <submittedName>
        <fullName evidence="1">WD40 repeat-like protein</fullName>
    </submittedName>
</protein>
<name>A0ACB8SL73_9AGAM</name>
<gene>
    <name evidence="1" type="ORF">BV25DRAFT_1920520</name>
</gene>
<reference evidence="1" key="1">
    <citation type="submission" date="2021-03" db="EMBL/GenBank/DDBJ databases">
        <authorList>
            <consortium name="DOE Joint Genome Institute"/>
            <person name="Ahrendt S."/>
            <person name="Looney B.P."/>
            <person name="Miyauchi S."/>
            <person name="Morin E."/>
            <person name="Drula E."/>
            <person name="Courty P.E."/>
            <person name="Chicoki N."/>
            <person name="Fauchery L."/>
            <person name="Kohler A."/>
            <person name="Kuo A."/>
            <person name="Labutti K."/>
            <person name="Pangilinan J."/>
            <person name="Lipzen A."/>
            <person name="Riley R."/>
            <person name="Andreopoulos W."/>
            <person name="He G."/>
            <person name="Johnson J."/>
            <person name="Barry K.W."/>
            <person name="Grigoriev I.V."/>
            <person name="Nagy L."/>
            <person name="Hibbett D."/>
            <person name="Henrissat B."/>
            <person name="Matheny P.B."/>
            <person name="Labbe J."/>
            <person name="Martin F."/>
        </authorList>
    </citation>
    <scope>NUCLEOTIDE SEQUENCE</scope>
    <source>
        <strain evidence="1">HHB10654</strain>
    </source>
</reference>
<evidence type="ECO:0000313" key="1">
    <source>
        <dbReference type="EMBL" id="KAI0056977.1"/>
    </source>
</evidence>
<sequence>MPKRYKKKFILPNPGYDSPVTVVAISKDGKHIASAYLDGRVLVHEISSGDQLYDFAPGPAVFTLVWPRSDSSSLLFGTDGGTLVSASISSREVETSTFQAHRAPIKSLSPIENAMIVASCAGSEVRIWKQVITLDGKEHWRNQIDLPTPPSETARVDDACVAIGAQWMKVPTTLDNDCDGLLLVSYQWHGIIGAFDLSPDRSTLAVHGFPRSVRFDVYDVKARIKVRSLEVEQGDSLPYLPVKYVHDGFAVAGGSYAGNVRIWDLESGDRLQVLRHGNIPIRTIAAHYVKESQVFLIATGASNGQVTLWDTVVENETDSLEPVKVPSSVYWGLWAVGLQNFLLTCAIVLILAIVCYHHLTTSH</sequence>
<dbReference type="Proteomes" id="UP000814140">
    <property type="component" value="Unassembled WGS sequence"/>
</dbReference>
<proteinExistence type="predicted"/>
<comment type="caution">
    <text evidence="1">The sequence shown here is derived from an EMBL/GenBank/DDBJ whole genome shotgun (WGS) entry which is preliminary data.</text>
</comment>
<accession>A0ACB8SL73</accession>
<reference evidence="1" key="2">
    <citation type="journal article" date="2022" name="New Phytol.">
        <title>Evolutionary transition to the ectomycorrhizal habit in the genomes of a hyperdiverse lineage of mushroom-forming fungi.</title>
        <authorList>
            <person name="Looney B."/>
            <person name="Miyauchi S."/>
            <person name="Morin E."/>
            <person name="Drula E."/>
            <person name="Courty P.E."/>
            <person name="Kohler A."/>
            <person name="Kuo A."/>
            <person name="LaButti K."/>
            <person name="Pangilinan J."/>
            <person name="Lipzen A."/>
            <person name="Riley R."/>
            <person name="Andreopoulos W."/>
            <person name="He G."/>
            <person name="Johnson J."/>
            <person name="Nolan M."/>
            <person name="Tritt A."/>
            <person name="Barry K.W."/>
            <person name="Grigoriev I.V."/>
            <person name="Nagy L.G."/>
            <person name="Hibbett D."/>
            <person name="Henrissat B."/>
            <person name="Matheny P.B."/>
            <person name="Labbe J."/>
            <person name="Martin F.M."/>
        </authorList>
    </citation>
    <scope>NUCLEOTIDE SEQUENCE</scope>
    <source>
        <strain evidence="1">HHB10654</strain>
    </source>
</reference>
<keyword evidence="2" id="KW-1185">Reference proteome</keyword>
<organism evidence="1 2">
    <name type="scientific">Artomyces pyxidatus</name>
    <dbReference type="NCBI Taxonomy" id="48021"/>
    <lineage>
        <taxon>Eukaryota</taxon>
        <taxon>Fungi</taxon>
        <taxon>Dikarya</taxon>
        <taxon>Basidiomycota</taxon>
        <taxon>Agaricomycotina</taxon>
        <taxon>Agaricomycetes</taxon>
        <taxon>Russulales</taxon>
        <taxon>Auriscalpiaceae</taxon>
        <taxon>Artomyces</taxon>
    </lineage>
</organism>
<evidence type="ECO:0000313" key="2">
    <source>
        <dbReference type="Proteomes" id="UP000814140"/>
    </source>
</evidence>
<dbReference type="EMBL" id="MU277254">
    <property type="protein sequence ID" value="KAI0056977.1"/>
    <property type="molecule type" value="Genomic_DNA"/>
</dbReference>